<evidence type="ECO:0000256" key="1">
    <source>
        <dbReference type="SAM" id="MobiDB-lite"/>
    </source>
</evidence>
<dbReference type="Proteomes" id="UP000002357">
    <property type="component" value="Plasmid pSCL4"/>
</dbReference>
<gene>
    <name evidence="2" type="ORF">SCLAV_p1318</name>
</gene>
<evidence type="ECO:0000313" key="3">
    <source>
        <dbReference type="Proteomes" id="UP000002357"/>
    </source>
</evidence>
<dbReference type="AlphaFoldDB" id="D5SLL1"/>
<keyword evidence="2" id="KW-0614">Plasmid</keyword>
<keyword evidence="3" id="KW-1185">Reference proteome</keyword>
<sequence>MQRAYGWSGRTGVRVEQVYGWSGRTGEKSAVPRAGFPGRTEKRAGCPPDHHTVMCPRPHG</sequence>
<organism evidence="2 3">
    <name type="scientific">Streptomyces clavuligerus</name>
    <dbReference type="NCBI Taxonomy" id="1901"/>
    <lineage>
        <taxon>Bacteria</taxon>
        <taxon>Bacillati</taxon>
        <taxon>Actinomycetota</taxon>
        <taxon>Actinomycetes</taxon>
        <taxon>Kitasatosporales</taxon>
        <taxon>Streptomycetaceae</taxon>
        <taxon>Streptomyces</taxon>
    </lineage>
</organism>
<accession>D5SLL1</accession>
<geneLocation type="plasmid" evidence="2 3">
    <name>pSCL4</name>
</geneLocation>
<name>D5SLL1_STRCL</name>
<reference evidence="2 3" key="1">
    <citation type="journal article" date="2010" name="Genome Biol. Evol.">
        <title>The sequence of a 1.8-mb bacterial linear plasmid reveals a rich evolutionary reservoir of secondary metabolic pathways.</title>
        <authorList>
            <person name="Medema M.H."/>
            <person name="Trefzer A."/>
            <person name="Kovalchuk A."/>
            <person name="van den Berg M."/>
            <person name="Mueller U."/>
            <person name="Heijne W."/>
            <person name="Wu L."/>
            <person name="Alam M.T."/>
            <person name="Ronning C.M."/>
            <person name="Nierman W.C."/>
            <person name="Bovenberg R.A.L."/>
            <person name="Breitling R."/>
            <person name="Takano E."/>
        </authorList>
    </citation>
    <scope>NUCLEOTIDE SEQUENCE [LARGE SCALE GENOMIC DNA]</scope>
    <source>
        <strain evidence="3">ATCC 27064 / DSM 738 / JCM 4710 / NBRC 13307 / NCIMB 12785 / NRRL 3585 / VKM Ac-602</strain>
        <plasmid evidence="2">pSCL4</plasmid>
    </source>
</reference>
<protein>
    <submittedName>
        <fullName evidence="2">Uncharacterized protein</fullName>
    </submittedName>
</protein>
<feature type="compositionally biased region" description="Basic and acidic residues" evidence="1">
    <location>
        <begin position="39"/>
        <end position="52"/>
    </location>
</feature>
<evidence type="ECO:0000313" key="2">
    <source>
        <dbReference type="EMBL" id="EFG04804.2"/>
    </source>
</evidence>
<dbReference type="EMBL" id="CM000914">
    <property type="protein sequence ID" value="EFG04804.2"/>
    <property type="molecule type" value="Genomic_DNA"/>
</dbReference>
<feature type="region of interest" description="Disordered" evidence="1">
    <location>
        <begin position="25"/>
        <end position="60"/>
    </location>
</feature>
<proteinExistence type="predicted"/>